<proteinExistence type="predicted"/>
<comment type="caution">
    <text evidence="1">The sequence shown here is derived from an EMBL/GenBank/DDBJ whole genome shotgun (WGS) entry which is preliminary data.</text>
</comment>
<reference evidence="1 2" key="1">
    <citation type="submission" date="2021-06" db="EMBL/GenBank/DDBJ databases">
        <title>Caerostris extrusa draft genome.</title>
        <authorList>
            <person name="Kono N."/>
            <person name="Arakawa K."/>
        </authorList>
    </citation>
    <scope>NUCLEOTIDE SEQUENCE [LARGE SCALE GENOMIC DNA]</scope>
</reference>
<evidence type="ECO:0000313" key="2">
    <source>
        <dbReference type="Proteomes" id="UP001054945"/>
    </source>
</evidence>
<sequence length="105" mass="12210">MFVIDLYGFGMTDLFSDRWKLIQRLSLLAYVHRGDDSKDLYKAIIAAKILKSFYDDCTKQDDVEAAKNETILAIAQYVKEHPRASERELQHEVEKQLAIFAEKIK</sequence>
<accession>A0AAV4Q6A9</accession>
<protein>
    <submittedName>
        <fullName evidence="1">Uncharacterized protein</fullName>
    </submittedName>
</protein>
<dbReference type="AlphaFoldDB" id="A0AAV4Q6A9"/>
<keyword evidence="2" id="KW-1185">Reference proteome</keyword>
<organism evidence="1 2">
    <name type="scientific">Caerostris extrusa</name>
    <name type="common">Bark spider</name>
    <name type="synonym">Caerostris bankana</name>
    <dbReference type="NCBI Taxonomy" id="172846"/>
    <lineage>
        <taxon>Eukaryota</taxon>
        <taxon>Metazoa</taxon>
        <taxon>Ecdysozoa</taxon>
        <taxon>Arthropoda</taxon>
        <taxon>Chelicerata</taxon>
        <taxon>Arachnida</taxon>
        <taxon>Araneae</taxon>
        <taxon>Araneomorphae</taxon>
        <taxon>Entelegynae</taxon>
        <taxon>Araneoidea</taxon>
        <taxon>Araneidae</taxon>
        <taxon>Caerostris</taxon>
    </lineage>
</organism>
<gene>
    <name evidence="1" type="ORF">CEXT_346321</name>
</gene>
<dbReference type="EMBL" id="BPLR01005522">
    <property type="protein sequence ID" value="GIY02943.1"/>
    <property type="molecule type" value="Genomic_DNA"/>
</dbReference>
<evidence type="ECO:0000313" key="1">
    <source>
        <dbReference type="EMBL" id="GIY02943.1"/>
    </source>
</evidence>
<name>A0AAV4Q6A9_CAEEX</name>
<dbReference type="Proteomes" id="UP001054945">
    <property type="component" value="Unassembled WGS sequence"/>
</dbReference>